<evidence type="ECO:0000313" key="2">
    <source>
        <dbReference type="Proteomes" id="UP000036325"/>
    </source>
</evidence>
<dbReference type="EMBL" id="JYLF01000009">
    <property type="protein sequence ID" value="KMN12357.1"/>
    <property type="molecule type" value="Genomic_DNA"/>
</dbReference>
<comment type="caution">
    <text evidence="1">The sequence shown here is derived from an EMBL/GenBank/DDBJ whole genome shotgun (WGS) entry which is preliminary data.</text>
</comment>
<dbReference type="STRING" id="1608994.TU86_19115"/>
<dbReference type="SUPFAM" id="SSF51735">
    <property type="entry name" value="NAD(P)-binding Rossmann-fold domains"/>
    <property type="match status" value="1"/>
</dbReference>
<gene>
    <name evidence="1" type="ORF">TU86_19115</name>
</gene>
<proteinExistence type="predicted"/>
<dbReference type="Proteomes" id="UP000036325">
    <property type="component" value="Unassembled WGS sequence"/>
</dbReference>
<dbReference type="Pfam" id="PF02423">
    <property type="entry name" value="OCD_Mu_crystall"/>
    <property type="match status" value="1"/>
</dbReference>
<organism evidence="1 2">
    <name type="scientific">Pseudomonas weihenstephanensis</name>
    <dbReference type="NCBI Taxonomy" id="1608994"/>
    <lineage>
        <taxon>Bacteria</taxon>
        <taxon>Pseudomonadati</taxon>
        <taxon>Pseudomonadota</taxon>
        <taxon>Gammaproteobacteria</taxon>
        <taxon>Pseudomonadales</taxon>
        <taxon>Pseudomonadaceae</taxon>
        <taxon>Pseudomonas</taxon>
    </lineage>
</organism>
<name>A0A0J6IJN9_9PSED</name>
<dbReference type="Gene3D" id="3.40.50.720">
    <property type="entry name" value="NAD(P)-binding Rossmann-like Domain"/>
    <property type="match status" value="1"/>
</dbReference>
<dbReference type="GO" id="GO:0005737">
    <property type="term" value="C:cytoplasm"/>
    <property type="evidence" value="ECO:0007669"/>
    <property type="project" value="TreeGrafter"/>
</dbReference>
<dbReference type="AlphaFoldDB" id="A0A0J6IJN9"/>
<dbReference type="PATRIC" id="fig|1608994.3.peg.4542"/>
<dbReference type="PANTHER" id="PTHR13812:SF19">
    <property type="entry name" value="KETIMINE REDUCTASE MU-CRYSTALLIN"/>
    <property type="match status" value="1"/>
</dbReference>
<dbReference type="PIRSF" id="PIRSF001439">
    <property type="entry name" value="CryM"/>
    <property type="match status" value="1"/>
</dbReference>
<dbReference type="InterPro" id="IPR003462">
    <property type="entry name" value="ODC_Mu_crystall"/>
</dbReference>
<dbReference type="GO" id="GO:0042562">
    <property type="term" value="F:hormone binding"/>
    <property type="evidence" value="ECO:0007669"/>
    <property type="project" value="TreeGrafter"/>
</dbReference>
<dbReference type="InterPro" id="IPR036291">
    <property type="entry name" value="NAD(P)-bd_dom_sf"/>
</dbReference>
<dbReference type="InterPro" id="IPR023401">
    <property type="entry name" value="ODC_N"/>
</dbReference>
<dbReference type="Gene3D" id="3.30.1780.10">
    <property type="entry name" value="ornithine cyclodeaminase, domain 1"/>
    <property type="match status" value="1"/>
</dbReference>
<dbReference type="OrthoDB" id="9809203at2"/>
<dbReference type="RefSeq" id="WP_048365876.1">
    <property type="nucleotide sequence ID" value="NZ_JYLF01000009.1"/>
</dbReference>
<sequence>MLYLDSHSVTHLLNDALSLKLSEIAFKLHATGQVDQPLRTIVRGAEQQLMGVMPAYIKSGPYQGFGLKSVVVKLGEAAKGPSHSGSVLIYDEPGAPPVVAVDAGAITQVRTASASAYATDLLANAQASRLAILGTGLQARAHLLAMQSVRSIKHVSIWGRNPRATRELGQWIQSTCDLAVSVCASAAEAVHDRDIVCLTTAARSPIIRRSDLPKHCHVNAIGSSALGFQELHEDVYQDSLLFTDCNQSVLAASECVIKAVNQGVLNPQGVGTEIGAVPTDRRWREEGGVTLFKSVGLAVQDLVFSREVIRQWLASSG</sequence>
<accession>A0A0J6IJN9</accession>
<evidence type="ECO:0000313" key="1">
    <source>
        <dbReference type="EMBL" id="KMN12357.1"/>
    </source>
</evidence>
<protein>
    <submittedName>
        <fullName evidence="1">Cro/Cl family transcriptional regulator</fullName>
    </submittedName>
</protein>
<reference evidence="1 2" key="1">
    <citation type="submission" date="2015-02" db="EMBL/GenBank/DDBJ databases">
        <title>Pseudomonas helleri sp. nov. and Pseudomonas weihenstephanensis sp. nov., isolated from raw cows milk.</title>
        <authorList>
            <person name="von Neubeck M."/>
            <person name="Huptas C."/>
            <person name="Wenning M."/>
            <person name="Scherer S."/>
        </authorList>
    </citation>
    <scope>NUCLEOTIDE SEQUENCE [LARGE SCALE GENOMIC DNA]</scope>
    <source>
        <strain evidence="1 2">DSM 29166</strain>
    </source>
</reference>
<dbReference type="PANTHER" id="PTHR13812">
    <property type="entry name" value="KETIMINE REDUCTASE MU-CRYSTALLIN"/>
    <property type="match status" value="1"/>
</dbReference>